<name>A0A0M3KI63_ANISI</name>
<reference evidence="4" key="1">
    <citation type="submission" date="2017-02" db="UniProtKB">
        <authorList>
            <consortium name="WormBaseParasite"/>
        </authorList>
    </citation>
    <scope>IDENTIFICATION</scope>
</reference>
<dbReference type="InterPro" id="IPR027482">
    <property type="entry name" value="Sec1-like_dom2"/>
</dbReference>
<dbReference type="EMBL" id="UYRR01038600">
    <property type="protein sequence ID" value="VDK74002.1"/>
    <property type="molecule type" value="Genomic_DNA"/>
</dbReference>
<keyword evidence="3" id="KW-1185">Reference proteome</keyword>
<dbReference type="InterPro" id="IPR001619">
    <property type="entry name" value="Sec1-like"/>
</dbReference>
<sequence length="177" mass="20858">MLRYYRYETGGNDSVDKEVLLDENDDFTHFHLAEECMRKYQQGIDKLCKVEQQGRKRTWTPSRKERANEQVYQSSRWVPLIKDIMEDAIDDKLDQKHFPFLSGRQMNPTYRAPTSARYGQWHKERGHQTSYRCGPRLIVFVVGGVTYSEMRAAYEVTKEKKPWEIVIGSDQLITPTS</sequence>
<dbReference type="AlphaFoldDB" id="A0A0M3KI63"/>
<dbReference type="WBParaSite" id="ASIM_0002068201-mRNA-1">
    <property type="protein sequence ID" value="ASIM_0002068201-mRNA-1"/>
    <property type="gene ID" value="ASIM_0002068201"/>
</dbReference>
<protein>
    <submittedName>
        <fullName evidence="4">Sec1 family domain-containing protein 1</fullName>
    </submittedName>
</protein>
<evidence type="ECO:0000256" key="1">
    <source>
        <dbReference type="ARBA" id="ARBA00009884"/>
    </source>
</evidence>
<evidence type="ECO:0000313" key="2">
    <source>
        <dbReference type="EMBL" id="VDK74002.1"/>
    </source>
</evidence>
<dbReference type="InterPro" id="IPR036045">
    <property type="entry name" value="Sec1-like_sf"/>
</dbReference>
<dbReference type="SUPFAM" id="SSF56815">
    <property type="entry name" value="Sec1/munc18-like (SM) proteins"/>
    <property type="match status" value="1"/>
</dbReference>
<dbReference type="GO" id="GO:0016192">
    <property type="term" value="P:vesicle-mediated transport"/>
    <property type="evidence" value="ECO:0007669"/>
    <property type="project" value="InterPro"/>
</dbReference>
<evidence type="ECO:0000313" key="3">
    <source>
        <dbReference type="Proteomes" id="UP000267096"/>
    </source>
</evidence>
<dbReference type="PANTHER" id="PTHR11679">
    <property type="entry name" value="VESICLE PROTEIN SORTING-ASSOCIATED"/>
    <property type="match status" value="1"/>
</dbReference>
<dbReference type="Gene3D" id="3.40.50.1910">
    <property type="match status" value="1"/>
</dbReference>
<reference evidence="2 3" key="2">
    <citation type="submission" date="2018-11" db="EMBL/GenBank/DDBJ databases">
        <authorList>
            <consortium name="Pathogen Informatics"/>
        </authorList>
    </citation>
    <scope>NUCLEOTIDE SEQUENCE [LARGE SCALE GENOMIC DNA]</scope>
</reference>
<dbReference type="Proteomes" id="UP000267096">
    <property type="component" value="Unassembled WGS sequence"/>
</dbReference>
<gene>
    <name evidence="2" type="ORF">ASIM_LOCUS20061</name>
</gene>
<accession>A0A0M3KI63</accession>
<dbReference type="Gene3D" id="1.25.40.60">
    <property type="match status" value="1"/>
</dbReference>
<dbReference type="Pfam" id="PF00995">
    <property type="entry name" value="Sec1"/>
    <property type="match status" value="1"/>
</dbReference>
<organism evidence="4">
    <name type="scientific">Anisakis simplex</name>
    <name type="common">Herring worm</name>
    <dbReference type="NCBI Taxonomy" id="6269"/>
    <lineage>
        <taxon>Eukaryota</taxon>
        <taxon>Metazoa</taxon>
        <taxon>Ecdysozoa</taxon>
        <taxon>Nematoda</taxon>
        <taxon>Chromadorea</taxon>
        <taxon>Rhabditida</taxon>
        <taxon>Spirurina</taxon>
        <taxon>Ascaridomorpha</taxon>
        <taxon>Ascaridoidea</taxon>
        <taxon>Anisakidae</taxon>
        <taxon>Anisakis</taxon>
        <taxon>Anisakis simplex complex</taxon>
    </lineage>
</organism>
<comment type="similarity">
    <text evidence="1">Belongs to the STXBP/unc-18/SEC1 family.</text>
</comment>
<evidence type="ECO:0000313" key="4">
    <source>
        <dbReference type="WBParaSite" id="ASIM_0002068201-mRNA-1"/>
    </source>
</evidence>
<dbReference type="OrthoDB" id="2228at2759"/>
<proteinExistence type="inferred from homology"/>